<dbReference type="Pfam" id="PF01740">
    <property type="entry name" value="STAS"/>
    <property type="match status" value="1"/>
</dbReference>
<protein>
    <recommendedName>
        <fullName evidence="2">Anti-sigma factor antagonist</fullName>
    </recommendedName>
</protein>
<dbReference type="Proteomes" id="UP001596380">
    <property type="component" value="Unassembled WGS sequence"/>
</dbReference>
<keyword evidence="5" id="KW-1185">Reference proteome</keyword>
<organism evidence="4 5">
    <name type="scientific">Actinomadura yumaensis</name>
    <dbReference type="NCBI Taxonomy" id="111807"/>
    <lineage>
        <taxon>Bacteria</taxon>
        <taxon>Bacillati</taxon>
        <taxon>Actinomycetota</taxon>
        <taxon>Actinomycetes</taxon>
        <taxon>Streptosporangiales</taxon>
        <taxon>Thermomonosporaceae</taxon>
        <taxon>Actinomadura</taxon>
    </lineage>
</organism>
<dbReference type="PANTHER" id="PTHR33495">
    <property type="entry name" value="ANTI-SIGMA FACTOR ANTAGONIST TM_1081-RELATED-RELATED"/>
    <property type="match status" value="1"/>
</dbReference>
<evidence type="ECO:0000259" key="3">
    <source>
        <dbReference type="PROSITE" id="PS50801"/>
    </source>
</evidence>
<comment type="similarity">
    <text evidence="1 2">Belongs to the anti-sigma-factor antagonist family.</text>
</comment>
<accession>A0ABW2CQH1</accession>
<feature type="domain" description="STAS" evidence="3">
    <location>
        <begin position="13"/>
        <end position="124"/>
    </location>
</feature>
<dbReference type="InterPro" id="IPR003658">
    <property type="entry name" value="Anti-sigma_ant"/>
</dbReference>
<reference evidence="5" key="1">
    <citation type="journal article" date="2019" name="Int. J. Syst. Evol. Microbiol.">
        <title>The Global Catalogue of Microorganisms (GCM) 10K type strain sequencing project: providing services to taxonomists for standard genome sequencing and annotation.</title>
        <authorList>
            <consortium name="The Broad Institute Genomics Platform"/>
            <consortium name="The Broad Institute Genome Sequencing Center for Infectious Disease"/>
            <person name="Wu L."/>
            <person name="Ma J."/>
        </authorList>
    </citation>
    <scope>NUCLEOTIDE SEQUENCE [LARGE SCALE GENOMIC DNA]</scope>
    <source>
        <strain evidence="5">JCM 3369</strain>
    </source>
</reference>
<dbReference type="InterPro" id="IPR036513">
    <property type="entry name" value="STAS_dom_sf"/>
</dbReference>
<comment type="caution">
    <text evidence="4">The sequence shown here is derived from an EMBL/GenBank/DDBJ whole genome shotgun (WGS) entry which is preliminary data.</text>
</comment>
<dbReference type="PANTHER" id="PTHR33495:SF2">
    <property type="entry name" value="ANTI-SIGMA FACTOR ANTAGONIST TM_1081-RELATED"/>
    <property type="match status" value="1"/>
</dbReference>
<dbReference type="Gene3D" id="3.30.750.24">
    <property type="entry name" value="STAS domain"/>
    <property type="match status" value="1"/>
</dbReference>
<dbReference type="NCBIfam" id="TIGR00377">
    <property type="entry name" value="ant_ant_sig"/>
    <property type="match status" value="1"/>
</dbReference>
<sequence length="124" mass="13007">MMVTAAGTPASGADFDLSRQDGWIVVSVGGELNLHTSPGLDDHLAQAGRSPASPPQVAIDLSRLRFCDSSGINALVRAHKRISAADGRLVLLRPAPRIADLLDRMGLTRHLDVRGALPVQAAPA</sequence>
<name>A0ABW2CQH1_9ACTN</name>
<dbReference type="InterPro" id="IPR002645">
    <property type="entry name" value="STAS_dom"/>
</dbReference>
<dbReference type="SUPFAM" id="SSF52091">
    <property type="entry name" value="SpoIIaa-like"/>
    <property type="match status" value="1"/>
</dbReference>
<gene>
    <name evidence="4" type="ORF">ACFQKB_22810</name>
</gene>
<dbReference type="PROSITE" id="PS50801">
    <property type="entry name" value="STAS"/>
    <property type="match status" value="1"/>
</dbReference>
<dbReference type="RefSeq" id="WP_160822396.1">
    <property type="nucleotide sequence ID" value="NZ_JBHSXE010000001.1"/>
</dbReference>
<evidence type="ECO:0000256" key="1">
    <source>
        <dbReference type="ARBA" id="ARBA00009013"/>
    </source>
</evidence>
<evidence type="ECO:0000313" key="5">
    <source>
        <dbReference type="Proteomes" id="UP001596380"/>
    </source>
</evidence>
<evidence type="ECO:0000313" key="4">
    <source>
        <dbReference type="EMBL" id="MFC6882605.1"/>
    </source>
</evidence>
<evidence type="ECO:0000256" key="2">
    <source>
        <dbReference type="RuleBase" id="RU003749"/>
    </source>
</evidence>
<dbReference type="CDD" id="cd07043">
    <property type="entry name" value="STAS_anti-anti-sigma_factors"/>
    <property type="match status" value="1"/>
</dbReference>
<dbReference type="EMBL" id="JBHSXS010000014">
    <property type="protein sequence ID" value="MFC6882605.1"/>
    <property type="molecule type" value="Genomic_DNA"/>
</dbReference>
<proteinExistence type="inferred from homology"/>